<dbReference type="Proteomes" id="UP000834106">
    <property type="component" value="Chromosome 17"/>
</dbReference>
<reference evidence="2" key="1">
    <citation type="submission" date="2023-05" db="EMBL/GenBank/DDBJ databases">
        <authorList>
            <person name="Huff M."/>
        </authorList>
    </citation>
    <scope>NUCLEOTIDE SEQUENCE</scope>
</reference>
<evidence type="ECO:0000313" key="3">
    <source>
        <dbReference type="Proteomes" id="UP000834106"/>
    </source>
</evidence>
<feature type="region of interest" description="Disordered" evidence="1">
    <location>
        <begin position="1"/>
        <end position="71"/>
    </location>
</feature>
<proteinExistence type="predicted"/>
<accession>A0AAD2A2M8</accession>
<gene>
    <name evidence="2" type="ORF">FPE_LOCUS27747</name>
</gene>
<protein>
    <recommendedName>
        <fullName evidence="4">Argonaute 1</fullName>
    </recommendedName>
</protein>
<evidence type="ECO:0000256" key="1">
    <source>
        <dbReference type="SAM" id="MobiDB-lite"/>
    </source>
</evidence>
<name>A0AAD2A2M8_9LAMI</name>
<sequence length="110" mass="11975">MSARGRGRKGGGGYGRDQQPTPSFERGGGVSEFTTLCIERSPVAEEEQTEQQQPPPISSKGTRSPGRPGFRTVGRKVIVKANHFLVQVADRDLTHYDARICLSLSFISSV</sequence>
<evidence type="ECO:0000313" key="2">
    <source>
        <dbReference type="EMBL" id="CAI9780317.1"/>
    </source>
</evidence>
<dbReference type="AlphaFoldDB" id="A0AAD2A2M8"/>
<organism evidence="2 3">
    <name type="scientific">Fraxinus pennsylvanica</name>
    <dbReference type="NCBI Taxonomy" id="56036"/>
    <lineage>
        <taxon>Eukaryota</taxon>
        <taxon>Viridiplantae</taxon>
        <taxon>Streptophyta</taxon>
        <taxon>Embryophyta</taxon>
        <taxon>Tracheophyta</taxon>
        <taxon>Spermatophyta</taxon>
        <taxon>Magnoliopsida</taxon>
        <taxon>eudicotyledons</taxon>
        <taxon>Gunneridae</taxon>
        <taxon>Pentapetalae</taxon>
        <taxon>asterids</taxon>
        <taxon>lamiids</taxon>
        <taxon>Lamiales</taxon>
        <taxon>Oleaceae</taxon>
        <taxon>Oleeae</taxon>
        <taxon>Fraxinus</taxon>
    </lineage>
</organism>
<keyword evidence="3" id="KW-1185">Reference proteome</keyword>
<dbReference type="EMBL" id="OU503052">
    <property type="protein sequence ID" value="CAI9780317.1"/>
    <property type="molecule type" value="Genomic_DNA"/>
</dbReference>
<evidence type="ECO:0008006" key="4">
    <source>
        <dbReference type="Google" id="ProtNLM"/>
    </source>
</evidence>